<dbReference type="Proteomes" id="UP000004959">
    <property type="component" value="Chromosome"/>
</dbReference>
<keyword evidence="5 6" id="KW-0472">Membrane</keyword>
<evidence type="ECO:0000256" key="4">
    <source>
        <dbReference type="ARBA" id="ARBA00022989"/>
    </source>
</evidence>
<feature type="transmembrane region" description="Helical" evidence="6">
    <location>
        <begin position="311"/>
        <end position="330"/>
    </location>
</feature>
<dbReference type="PANTHER" id="PTHR30572">
    <property type="entry name" value="MEMBRANE COMPONENT OF TRANSPORTER-RELATED"/>
    <property type="match status" value="1"/>
</dbReference>
<dbReference type="EMBL" id="AFVZ01000001">
    <property type="protein sequence ID" value="EHN58964.1"/>
    <property type="molecule type" value="Genomic_DNA"/>
</dbReference>
<dbReference type="GO" id="GO:0022857">
    <property type="term" value="F:transmembrane transporter activity"/>
    <property type="evidence" value="ECO:0007669"/>
    <property type="project" value="TreeGrafter"/>
</dbReference>
<organism evidence="8 9">
    <name type="scientific">Oenococcus kitaharae DSM 17330</name>
    <dbReference type="NCBI Taxonomy" id="1045004"/>
    <lineage>
        <taxon>Bacteria</taxon>
        <taxon>Bacillati</taxon>
        <taxon>Bacillota</taxon>
        <taxon>Bacilli</taxon>
        <taxon>Lactobacillales</taxon>
        <taxon>Lactobacillaceae</taxon>
        <taxon>Oenococcus</taxon>
    </lineage>
</organism>
<comment type="caution">
    <text evidence="8">The sequence shown here is derived from an EMBL/GenBank/DDBJ whole genome shotgun (WGS) entry which is preliminary data.</text>
</comment>
<evidence type="ECO:0000256" key="2">
    <source>
        <dbReference type="ARBA" id="ARBA00022475"/>
    </source>
</evidence>
<dbReference type="GO" id="GO:0005886">
    <property type="term" value="C:plasma membrane"/>
    <property type="evidence" value="ECO:0007669"/>
    <property type="project" value="UniProtKB-SubCell"/>
</dbReference>
<feature type="transmembrane region" description="Helical" evidence="6">
    <location>
        <begin position="20"/>
        <end position="42"/>
    </location>
</feature>
<dbReference type="HOGENOM" id="CLU_039499_1_1_9"/>
<accession>G9WIF2</accession>
<sequence length="433" mass="47249">MDYIKRAFLYLRRRIGKSLLLILVTTTSLIAILTGLTIQNALLKSSENNKKPLGSTVILSSRQHQLTQRALSSGFDSTDFWSYPIADAGRAQVSRKIAKRLARLSNVASYQIHSQAQVEAASFRVPPLNTDSKQSATAKGLLSNNQVTIFGISANLDDPNFQAKKYSIIRGRGIYNSDLGSHNVVIERSLALEDDIDIGHIIKVRNSQNRVSSLKVVGIYTAKGANGHLFRALEDPSRTIFASYSLASNLAGNAGMVTQAAYTLANRQQEHAFIEKANQLIPSPLQLTSTDRLYRAVTTWIQALSRIALRFIWSAVIAGSLILFIILAVMAKTRQKEVCLLIALGEKKGKIAGQFFIETGLVLLISLILTGAFGNFFSSLIGAQIITHTAIFSTPLGISSLIILVVLGIIMVSVATGLSLFIVLRSKFNQVVF</sequence>
<dbReference type="OrthoDB" id="9812886at2"/>
<dbReference type="PANTHER" id="PTHR30572:SF9">
    <property type="entry name" value="ABC TRANSPORTER PERMEASE PROTEIN"/>
    <property type="match status" value="1"/>
</dbReference>
<name>G9WIF2_9LACO</name>
<evidence type="ECO:0000256" key="1">
    <source>
        <dbReference type="ARBA" id="ARBA00004651"/>
    </source>
</evidence>
<feature type="transmembrane region" description="Helical" evidence="6">
    <location>
        <begin position="397"/>
        <end position="424"/>
    </location>
</feature>
<dbReference type="InterPro" id="IPR003838">
    <property type="entry name" value="ABC3_permease_C"/>
</dbReference>
<proteinExistence type="predicted"/>
<reference evidence="8 9" key="1">
    <citation type="journal article" date="2012" name="PLoS ONE">
        <title>Functional divergence in the genus oenococcus as predicted by genome sequencing of the newly-described species, Oenococcus kitaharae.</title>
        <authorList>
            <person name="Borneman A.R."/>
            <person name="McCarthy J.M."/>
            <person name="Chambers P.J."/>
            <person name="Bartowsky E.J."/>
        </authorList>
    </citation>
    <scope>NUCLEOTIDE SEQUENCE [LARGE SCALE GENOMIC DNA]</scope>
    <source>
        <strain evidence="9">DSM17330</strain>
    </source>
</reference>
<evidence type="ECO:0000256" key="6">
    <source>
        <dbReference type="SAM" id="Phobius"/>
    </source>
</evidence>
<keyword evidence="2" id="KW-1003">Cell membrane</keyword>
<dbReference type="eggNOG" id="COG0577">
    <property type="taxonomic scope" value="Bacteria"/>
</dbReference>
<feature type="transmembrane region" description="Helical" evidence="6">
    <location>
        <begin position="351"/>
        <end position="377"/>
    </location>
</feature>
<comment type="subcellular location">
    <subcellularLocation>
        <location evidence="1">Cell membrane</location>
        <topology evidence="1">Multi-pass membrane protein</topology>
    </subcellularLocation>
</comment>
<evidence type="ECO:0000313" key="9">
    <source>
        <dbReference type="Proteomes" id="UP000004959"/>
    </source>
</evidence>
<evidence type="ECO:0000313" key="8">
    <source>
        <dbReference type="EMBL" id="EHN58964.1"/>
    </source>
</evidence>
<feature type="domain" description="ABC3 transporter permease C-terminal" evidence="7">
    <location>
        <begin position="311"/>
        <end position="425"/>
    </location>
</feature>
<gene>
    <name evidence="8" type="ORF">OKIT_0857</name>
</gene>
<dbReference type="AlphaFoldDB" id="G9WIF2"/>
<dbReference type="InterPro" id="IPR050250">
    <property type="entry name" value="Macrolide_Exporter_MacB"/>
</dbReference>
<keyword evidence="4 6" id="KW-1133">Transmembrane helix</keyword>
<evidence type="ECO:0000256" key="3">
    <source>
        <dbReference type="ARBA" id="ARBA00022692"/>
    </source>
</evidence>
<evidence type="ECO:0000256" key="5">
    <source>
        <dbReference type="ARBA" id="ARBA00023136"/>
    </source>
</evidence>
<dbReference type="PATRIC" id="fig|1045004.4.peg.861"/>
<keyword evidence="9" id="KW-1185">Reference proteome</keyword>
<dbReference type="Pfam" id="PF02687">
    <property type="entry name" value="FtsX"/>
    <property type="match status" value="1"/>
</dbReference>
<dbReference type="RefSeq" id="WP_007745607.1">
    <property type="nucleotide sequence ID" value="NZ_CM001398.1"/>
</dbReference>
<evidence type="ECO:0000259" key="7">
    <source>
        <dbReference type="Pfam" id="PF02687"/>
    </source>
</evidence>
<keyword evidence="3 6" id="KW-0812">Transmembrane</keyword>
<protein>
    <submittedName>
        <fullName evidence="8">ABC-type antimicrobial peptide transport system permease component</fullName>
    </submittedName>
</protein>